<proteinExistence type="predicted"/>
<dbReference type="Gene3D" id="1.10.10.710">
    <property type="entry name" value="PSPTO_1197 like"/>
    <property type="match status" value="1"/>
</dbReference>
<gene>
    <name evidence="1" type="ORF">OLW01_01845</name>
</gene>
<dbReference type="InterPro" id="IPR009813">
    <property type="entry name" value="Uncharacterised_YebG"/>
</dbReference>
<dbReference type="InterPro" id="IPR038627">
    <property type="entry name" value="YebG-like_sf"/>
</dbReference>
<dbReference type="Pfam" id="PF07130">
    <property type="entry name" value="YebG"/>
    <property type="match status" value="1"/>
</dbReference>
<accession>A0ABY7AM71</accession>
<reference evidence="1" key="1">
    <citation type="submission" date="2022-10" db="EMBL/GenBank/DDBJ databases">
        <title>Catenovulum adriacola sp. nov. isolated in the Harbour of Susak.</title>
        <authorList>
            <person name="Schoch T."/>
            <person name="Reich S.J."/>
            <person name="Stoeferle S."/>
            <person name="Flaiz M."/>
            <person name="Kazda M."/>
            <person name="Riedel C.U."/>
            <person name="Duerre P."/>
        </authorList>
    </citation>
    <scope>NUCLEOTIDE SEQUENCE</scope>
    <source>
        <strain evidence="1">TS8</strain>
    </source>
</reference>
<sequence>MAVRALWQCDRDGKMFTSKKDADAHDQMLELAEAISNAVNENVPGLNETQLDDIGRLIARNKDLFAKAFKGKSAELSKLDFAEPVDEIEDKLTQDNIAKFDKAKIG</sequence>
<evidence type="ECO:0000313" key="2">
    <source>
        <dbReference type="Proteomes" id="UP001163726"/>
    </source>
</evidence>
<protein>
    <submittedName>
        <fullName evidence="1">YebG family protein</fullName>
    </submittedName>
</protein>
<dbReference type="Proteomes" id="UP001163726">
    <property type="component" value="Chromosome"/>
</dbReference>
<organism evidence="1 2">
    <name type="scientific">Catenovulum adriaticum</name>
    <dbReference type="NCBI Taxonomy" id="2984846"/>
    <lineage>
        <taxon>Bacteria</taxon>
        <taxon>Pseudomonadati</taxon>
        <taxon>Pseudomonadota</taxon>
        <taxon>Gammaproteobacteria</taxon>
        <taxon>Alteromonadales</taxon>
        <taxon>Alteromonadaceae</taxon>
        <taxon>Catenovulum</taxon>
    </lineage>
</organism>
<dbReference type="RefSeq" id="WP_268074934.1">
    <property type="nucleotide sequence ID" value="NZ_CP109965.1"/>
</dbReference>
<name>A0ABY7AM71_9ALTE</name>
<keyword evidence="2" id="KW-1185">Reference proteome</keyword>
<dbReference type="EMBL" id="CP109965">
    <property type="protein sequence ID" value="WAJ70584.1"/>
    <property type="molecule type" value="Genomic_DNA"/>
</dbReference>
<evidence type="ECO:0000313" key="1">
    <source>
        <dbReference type="EMBL" id="WAJ70584.1"/>
    </source>
</evidence>